<evidence type="ECO:0000256" key="1">
    <source>
        <dbReference type="ARBA" id="ARBA00004141"/>
    </source>
</evidence>
<evidence type="ECO:0000256" key="4">
    <source>
        <dbReference type="ARBA" id="ARBA00023136"/>
    </source>
</evidence>
<keyword evidence="2 5" id="KW-0812">Transmembrane</keyword>
<keyword evidence="4 5" id="KW-0472">Membrane</keyword>
<evidence type="ECO:0000259" key="6">
    <source>
        <dbReference type="PROSITE" id="PS50850"/>
    </source>
</evidence>
<gene>
    <name evidence="7" type="primary">KAFR0B03930</name>
    <name evidence="7" type="ORF">KAFR_0B03930</name>
</gene>
<dbReference type="GO" id="GO:0022857">
    <property type="term" value="F:transmembrane transporter activity"/>
    <property type="evidence" value="ECO:0007669"/>
    <property type="project" value="InterPro"/>
</dbReference>
<proteinExistence type="predicted"/>
<keyword evidence="8" id="KW-1185">Reference proteome</keyword>
<feature type="transmembrane region" description="Helical" evidence="5">
    <location>
        <begin position="176"/>
        <end position="200"/>
    </location>
</feature>
<feature type="transmembrane region" description="Helical" evidence="5">
    <location>
        <begin position="347"/>
        <end position="371"/>
    </location>
</feature>
<dbReference type="KEGG" id="kaf:KAFR_0B03930"/>
<feature type="transmembrane region" description="Helical" evidence="5">
    <location>
        <begin position="412"/>
        <end position="430"/>
    </location>
</feature>
<dbReference type="PROSITE" id="PS50850">
    <property type="entry name" value="MFS"/>
    <property type="match status" value="1"/>
</dbReference>
<evidence type="ECO:0000256" key="2">
    <source>
        <dbReference type="ARBA" id="ARBA00022692"/>
    </source>
</evidence>
<feature type="domain" description="Major facilitator superfamily (MFS) profile" evidence="6">
    <location>
        <begin position="84"/>
        <end position="538"/>
    </location>
</feature>
<dbReference type="OrthoDB" id="2130629at2759"/>
<dbReference type="GO" id="GO:0016020">
    <property type="term" value="C:membrane"/>
    <property type="evidence" value="ECO:0007669"/>
    <property type="project" value="UniProtKB-SubCell"/>
</dbReference>
<dbReference type="FunCoup" id="H2AQN9">
    <property type="interactions" value="47"/>
</dbReference>
<feature type="transmembrane region" description="Helical" evidence="5">
    <location>
        <begin position="442"/>
        <end position="463"/>
    </location>
</feature>
<comment type="subcellular location">
    <subcellularLocation>
        <location evidence="1">Membrane</location>
        <topology evidence="1">Multi-pass membrane protein</topology>
    </subcellularLocation>
</comment>
<feature type="transmembrane region" description="Helical" evidence="5">
    <location>
        <begin position="277"/>
        <end position="297"/>
    </location>
</feature>
<sequence length="555" mass="60531">MIEIISSDNSITSASGEQKQEKVNVAVKATINTLNYDSSTSVSEKTSAISVFEGTSPDAEKFSDNNTPWQNPSYFSSRWKEYLFILTCMLSNLLNQAGQTQATSTMNVIGSAFNADSSSKTWLMASFPLVSGSFILVSGRIGDIYGLKRTMIGGLIVMIIWSLICGFANYSSSVTFFIICRAFQGLGIAFVLPNVMGLVGNIYKVGSLRKNIVISCIGMCAPTGAAFGAFWAGLIATKAEKQWPWIFYAYAFAGILNLVLAIYSIPDTVPVNVHGFSMDWTGSVVGVIGLILFNFVWNEAPIVGWEKAYIIVLLIFSLLIIVVFFIYEIKFAKSPLLPQAVTHNHNIIMILSAMFMGWGSFGIWTFYYYAFLLNLRGYTPLEAGASHCMFILWGTIAAFTVAFTIKRVGPSVLLFCSMVAFTVGSIMLSITPVHQTYWKMTFGMQIILAFGMDLSFPASSIILSDALPMEYQGMAGSLVNTIVNYSTSLCLGMGTTAEIQVNKNGTDLLKGYRAALYVGIGLGVVGVIIAALFLFESLRQKRGRTAALTAKKDMS</sequence>
<dbReference type="InterPro" id="IPR020846">
    <property type="entry name" value="MFS_dom"/>
</dbReference>
<dbReference type="eggNOG" id="KOG0254">
    <property type="taxonomic scope" value="Eukaryota"/>
</dbReference>
<accession>H2AQN9</accession>
<dbReference type="Gene3D" id="1.20.1250.20">
    <property type="entry name" value="MFS general substrate transporter like domains"/>
    <property type="match status" value="2"/>
</dbReference>
<protein>
    <recommendedName>
        <fullName evidence="6">Major facilitator superfamily (MFS) profile domain-containing protein</fullName>
    </recommendedName>
</protein>
<feature type="transmembrane region" description="Helical" evidence="5">
    <location>
        <begin position="514"/>
        <end position="535"/>
    </location>
</feature>
<dbReference type="Pfam" id="PF07690">
    <property type="entry name" value="MFS_1"/>
    <property type="match status" value="2"/>
</dbReference>
<dbReference type="EMBL" id="HE650822">
    <property type="protein sequence ID" value="CCF56689.1"/>
    <property type="molecule type" value="Genomic_DNA"/>
</dbReference>
<feature type="transmembrane region" description="Helical" evidence="5">
    <location>
        <begin position="121"/>
        <end position="139"/>
    </location>
</feature>
<evidence type="ECO:0000256" key="5">
    <source>
        <dbReference type="SAM" id="Phobius"/>
    </source>
</evidence>
<dbReference type="GeneID" id="13883228"/>
<organism evidence="7 8">
    <name type="scientific">Kazachstania africana (strain ATCC 22294 / BCRC 22015 / CBS 2517 / CECT 1963 / NBRC 1671 / NRRL Y-8276)</name>
    <name type="common">Yeast</name>
    <name type="synonym">Kluyveromyces africanus</name>
    <dbReference type="NCBI Taxonomy" id="1071382"/>
    <lineage>
        <taxon>Eukaryota</taxon>
        <taxon>Fungi</taxon>
        <taxon>Dikarya</taxon>
        <taxon>Ascomycota</taxon>
        <taxon>Saccharomycotina</taxon>
        <taxon>Saccharomycetes</taxon>
        <taxon>Saccharomycetales</taxon>
        <taxon>Saccharomycetaceae</taxon>
        <taxon>Kazachstania</taxon>
    </lineage>
</organism>
<dbReference type="AlphaFoldDB" id="H2AQN9"/>
<dbReference type="FunFam" id="1.20.1250.20:FF:000397">
    <property type="entry name" value="Aminotriazole resistance protein"/>
    <property type="match status" value="1"/>
</dbReference>
<evidence type="ECO:0000313" key="7">
    <source>
        <dbReference type="EMBL" id="CCF56689.1"/>
    </source>
</evidence>
<dbReference type="Proteomes" id="UP000005220">
    <property type="component" value="Chromosome 2"/>
</dbReference>
<feature type="transmembrane region" description="Helical" evidence="5">
    <location>
        <begin position="309"/>
        <end position="327"/>
    </location>
</feature>
<reference evidence="7 8" key="1">
    <citation type="journal article" date="2011" name="Proc. Natl. Acad. Sci. U.S.A.">
        <title>Evolutionary erosion of yeast sex chromosomes by mating-type switching accidents.</title>
        <authorList>
            <person name="Gordon J.L."/>
            <person name="Armisen D."/>
            <person name="Proux-Wera E."/>
            <person name="Oheigeartaigh S.S."/>
            <person name="Byrne K.P."/>
            <person name="Wolfe K.H."/>
        </authorList>
    </citation>
    <scope>NUCLEOTIDE SEQUENCE [LARGE SCALE GENOMIC DNA]</scope>
    <source>
        <strain evidence="8">ATCC 22294 / BCRC 22015 / CBS 2517 / CECT 1963 / NBRC 1671 / NRRL Y-8276</strain>
    </source>
</reference>
<name>H2AQN9_KAZAF</name>
<dbReference type="CDD" id="cd17476">
    <property type="entry name" value="MFS_Amf1_MDR_like"/>
    <property type="match status" value="1"/>
</dbReference>
<feature type="transmembrane region" description="Helical" evidence="5">
    <location>
        <begin position="245"/>
        <end position="265"/>
    </location>
</feature>
<dbReference type="PANTHER" id="PTHR42718">
    <property type="entry name" value="MAJOR FACILITATOR SUPERFAMILY MULTIDRUG TRANSPORTER MFSC"/>
    <property type="match status" value="1"/>
</dbReference>
<dbReference type="InterPro" id="IPR036259">
    <property type="entry name" value="MFS_trans_sf"/>
</dbReference>
<dbReference type="SUPFAM" id="SSF103473">
    <property type="entry name" value="MFS general substrate transporter"/>
    <property type="match status" value="2"/>
</dbReference>
<evidence type="ECO:0000256" key="3">
    <source>
        <dbReference type="ARBA" id="ARBA00022989"/>
    </source>
</evidence>
<evidence type="ECO:0000313" key="8">
    <source>
        <dbReference type="Proteomes" id="UP000005220"/>
    </source>
</evidence>
<dbReference type="HOGENOM" id="CLU_000960_27_4_1"/>
<dbReference type="InParanoid" id="H2AQN9"/>
<keyword evidence="3 5" id="KW-1133">Transmembrane helix</keyword>
<dbReference type="InterPro" id="IPR011701">
    <property type="entry name" value="MFS"/>
</dbReference>
<feature type="transmembrane region" description="Helical" evidence="5">
    <location>
        <begin position="383"/>
        <end position="405"/>
    </location>
</feature>
<feature type="transmembrane region" description="Helical" evidence="5">
    <location>
        <begin position="212"/>
        <end position="233"/>
    </location>
</feature>
<feature type="transmembrane region" description="Helical" evidence="5">
    <location>
        <begin position="151"/>
        <end position="170"/>
    </location>
</feature>
<dbReference type="PANTHER" id="PTHR42718:SF14">
    <property type="entry name" value="AMINOTRIAZOLE RESISTANCE PROTEIN"/>
    <property type="match status" value="1"/>
</dbReference>
<dbReference type="RefSeq" id="XP_003955824.1">
    <property type="nucleotide sequence ID" value="XM_003955775.1"/>
</dbReference>